<gene>
    <name evidence="1" type="ORF">POM88_001671</name>
</gene>
<dbReference type="Proteomes" id="UP001237642">
    <property type="component" value="Unassembled WGS sequence"/>
</dbReference>
<dbReference type="Gene3D" id="2.40.50.140">
    <property type="entry name" value="Nucleic acid-binding proteins"/>
    <property type="match status" value="1"/>
</dbReference>
<evidence type="ECO:0000313" key="1">
    <source>
        <dbReference type="EMBL" id="KAK1402066.1"/>
    </source>
</evidence>
<reference evidence="1" key="2">
    <citation type="submission" date="2023-05" db="EMBL/GenBank/DDBJ databases">
        <authorList>
            <person name="Schelkunov M.I."/>
        </authorList>
    </citation>
    <scope>NUCLEOTIDE SEQUENCE</scope>
    <source>
        <strain evidence="1">Hsosn_3</strain>
        <tissue evidence="1">Leaf</tissue>
    </source>
</reference>
<reference evidence="1" key="1">
    <citation type="submission" date="2023-02" db="EMBL/GenBank/DDBJ databases">
        <title>Genome of toxic invasive species Heracleum sosnowskyi carries increased number of genes despite the absence of recent whole-genome duplications.</title>
        <authorList>
            <person name="Schelkunov M."/>
            <person name="Shtratnikova V."/>
            <person name="Makarenko M."/>
            <person name="Klepikova A."/>
            <person name="Omelchenko D."/>
            <person name="Novikova G."/>
            <person name="Obukhova E."/>
            <person name="Bogdanov V."/>
            <person name="Penin A."/>
            <person name="Logacheva M."/>
        </authorList>
    </citation>
    <scope>NUCLEOTIDE SEQUENCE</scope>
    <source>
        <strain evidence="1">Hsosn_3</strain>
        <tissue evidence="1">Leaf</tissue>
    </source>
</reference>
<comment type="caution">
    <text evidence="1">The sequence shown here is derived from an EMBL/GenBank/DDBJ whole genome shotgun (WGS) entry which is preliminary data.</text>
</comment>
<dbReference type="SUPFAM" id="SSF50249">
    <property type="entry name" value="Nucleic acid-binding proteins"/>
    <property type="match status" value="1"/>
</dbReference>
<dbReference type="AlphaFoldDB" id="A0AAD8JE50"/>
<proteinExistence type="predicted"/>
<name>A0AAD8JE50_9APIA</name>
<keyword evidence="2" id="KW-1185">Reference proteome</keyword>
<evidence type="ECO:0000313" key="2">
    <source>
        <dbReference type="Proteomes" id="UP001237642"/>
    </source>
</evidence>
<sequence length="176" mass="19557">MRLRLDEEGYKPPQYDDEHGLSKVGKSFKCHKCPRIPVADKRFRVLITAQDSTFSCNFLLMDRVVKPMIGISASILKKDTDNDPKIIPDVIAELAGKEITLSVDVIEDNNSEAGFLLHATDFYVTSKPSTSTTYNSSPPHIPAMALSDSLDHIGTSRTPGSAIFVKESILWSFNFH</sequence>
<dbReference type="EMBL" id="JAUIZM010000001">
    <property type="protein sequence ID" value="KAK1402066.1"/>
    <property type="molecule type" value="Genomic_DNA"/>
</dbReference>
<protein>
    <submittedName>
        <fullName evidence="1">Uncharacterized protein</fullName>
    </submittedName>
</protein>
<accession>A0AAD8JE50</accession>
<organism evidence="1 2">
    <name type="scientific">Heracleum sosnowskyi</name>
    <dbReference type="NCBI Taxonomy" id="360622"/>
    <lineage>
        <taxon>Eukaryota</taxon>
        <taxon>Viridiplantae</taxon>
        <taxon>Streptophyta</taxon>
        <taxon>Embryophyta</taxon>
        <taxon>Tracheophyta</taxon>
        <taxon>Spermatophyta</taxon>
        <taxon>Magnoliopsida</taxon>
        <taxon>eudicotyledons</taxon>
        <taxon>Gunneridae</taxon>
        <taxon>Pentapetalae</taxon>
        <taxon>asterids</taxon>
        <taxon>campanulids</taxon>
        <taxon>Apiales</taxon>
        <taxon>Apiaceae</taxon>
        <taxon>Apioideae</taxon>
        <taxon>apioid superclade</taxon>
        <taxon>Tordylieae</taxon>
        <taxon>Tordyliinae</taxon>
        <taxon>Heracleum</taxon>
    </lineage>
</organism>
<dbReference type="InterPro" id="IPR012340">
    <property type="entry name" value="NA-bd_OB-fold"/>
</dbReference>